<protein>
    <submittedName>
        <fullName evidence="1">Uncharacterized protein</fullName>
    </submittedName>
</protein>
<name>A0A0K2V044_LEPSM</name>
<evidence type="ECO:0000313" key="1">
    <source>
        <dbReference type="EMBL" id="CDW43839.1"/>
    </source>
</evidence>
<proteinExistence type="predicted"/>
<sequence>MMIMIIKFSTKVYKYLTILLYSLFDERIGEGGS</sequence>
<dbReference type="EMBL" id="HACA01026478">
    <property type="protein sequence ID" value="CDW43839.1"/>
    <property type="molecule type" value="Transcribed_RNA"/>
</dbReference>
<reference evidence="1" key="1">
    <citation type="submission" date="2014-05" db="EMBL/GenBank/DDBJ databases">
        <authorList>
            <person name="Chronopoulou M."/>
        </authorList>
    </citation>
    <scope>NUCLEOTIDE SEQUENCE</scope>
    <source>
        <tissue evidence="1">Whole organism</tissue>
    </source>
</reference>
<accession>A0A0K2V044</accession>
<dbReference type="AlphaFoldDB" id="A0A0K2V044"/>
<organism evidence="1">
    <name type="scientific">Lepeophtheirus salmonis</name>
    <name type="common">Salmon louse</name>
    <name type="synonym">Caligus salmonis</name>
    <dbReference type="NCBI Taxonomy" id="72036"/>
    <lineage>
        <taxon>Eukaryota</taxon>
        <taxon>Metazoa</taxon>
        <taxon>Ecdysozoa</taxon>
        <taxon>Arthropoda</taxon>
        <taxon>Crustacea</taxon>
        <taxon>Multicrustacea</taxon>
        <taxon>Hexanauplia</taxon>
        <taxon>Copepoda</taxon>
        <taxon>Siphonostomatoida</taxon>
        <taxon>Caligidae</taxon>
        <taxon>Lepeophtheirus</taxon>
    </lineage>
</organism>